<organism evidence="2 3">
    <name type="scientific">Caballeronia arationis</name>
    <dbReference type="NCBI Taxonomy" id="1777142"/>
    <lineage>
        <taxon>Bacteria</taxon>
        <taxon>Pseudomonadati</taxon>
        <taxon>Pseudomonadota</taxon>
        <taxon>Betaproteobacteria</taxon>
        <taxon>Burkholderiales</taxon>
        <taxon>Burkholderiaceae</taxon>
        <taxon>Caballeronia</taxon>
    </lineage>
</organism>
<name>A0A7Z7I128_9BURK</name>
<protein>
    <recommendedName>
        <fullName evidence="1">Serine aminopeptidase S33 domain-containing protein</fullName>
    </recommendedName>
</protein>
<evidence type="ECO:0000259" key="1">
    <source>
        <dbReference type="Pfam" id="PF12146"/>
    </source>
</evidence>
<evidence type="ECO:0000313" key="3">
    <source>
        <dbReference type="Proteomes" id="UP000219522"/>
    </source>
</evidence>
<dbReference type="Proteomes" id="UP000219522">
    <property type="component" value="Unassembled WGS sequence"/>
</dbReference>
<gene>
    <name evidence="2" type="ORF">SAMN05446927_0207</name>
</gene>
<keyword evidence="3" id="KW-1185">Reference proteome</keyword>
<comment type="caution">
    <text evidence="2">The sequence shown here is derived from an EMBL/GenBank/DDBJ whole genome shotgun (WGS) entry which is preliminary data.</text>
</comment>
<reference evidence="2 3" key="1">
    <citation type="submission" date="2017-09" db="EMBL/GenBank/DDBJ databases">
        <authorList>
            <person name="Varghese N."/>
            <person name="Submissions S."/>
        </authorList>
    </citation>
    <scope>NUCLEOTIDE SEQUENCE [LARGE SCALE GENOMIC DNA]</scope>
    <source>
        <strain evidence="2 3">OK806</strain>
    </source>
</reference>
<dbReference type="EMBL" id="OCSU01000001">
    <property type="protein sequence ID" value="SOE47423.1"/>
    <property type="molecule type" value="Genomic_DNA"/>
</dbReference>
<feature type="domain" description="Serine aminopeptidase S33" evidence="1">
    <location>
        <begin position="40"/>
        <end position="141"/>
    </location>
</feature>
<dbReference type="SUPFAM" id="SSF53474">
    <property type="entry name" value="alpha/beta-Hydrolases"/>
    <property type="match status" value="1"/>
</dbReference>
<proteinExistence type="predicted"/>
<dbReference type="AlphaFoldDB" id="A0A7Z7I128"/>
<accession>A0A7Z7I128</accession>
<dbReference type="Gene3D" id="3.40.50.1820">
    <property type="entry name" value="alpha/beta hydrolase"/>
    <property type="match status" value="1"/>
</dbReference>
<dbReference type="InterPro" id="IPR029058">
    <property type="entry name" value="AB_hydrolase_fold"/>
</dbReference>
<evidence type="ECO:0000313" key="2">
    <source>
        <dbReference type="EMBL" id="SOE47423.1"/>
    </source>
</evidence>
<sequence length="234" mass="25266">MRRRPFDTADDLLSDVTVHTDDRLTLSGRYRAPPREGAPIVILFHGNGDDIGVRAHIAHDLVAAGYSVFQAEYRGYGGNPGTPHEAGLYLDARAAHAFVGRHARSIVLHGYSLGSGVATQLALEARVDALVLESPFISIVDVAAQRFPLFPVRSVARDGYDNLSKIAAVSAPLPIYGGANDRIVPPLHFARLHDAARQPKQLALIQGADHTGVWTSGGDVHVLLFLGEVENRCR</sequence>
<dbReference type="PANTHER" id="PTHR12277">
    <property type="entry name" value="ALPHA/BETA HYDROLASE DOMAIN-CONTAINING PROTEIN"/>
    <property type="match status" value="1"/>
</dbReference>
<dbReference type="Pfam" id="PF12146">
    <property type="entry name" value="Hydrolase_4"/>
    <property type="match status" value="1"/>
</dbReference>
<dbReference type="InterPro" id="IPR022742">
    <property type="entry name" value="Hydrolase_4"/>
</dbReference>